<proteinExistence type="inferred from homology"/>
<dbReference type="Gene3D" id="3.50.50.60">
    <property type="entry name" value="FAD/NAD(P)-binding domain"/>
    <property type="match status" value="1"/>
</dbReference>
<evidence type="ECO:0000256" key="2">
    <source>
        <dbReference type="ARBA" id="ARBA00022630"/>
    </source>
</evidence>
<organism evidence="6 7">
    <name type="scientific">Aspergillus bertholletiae</name>
    <dbReference type="NCBI Taxonomy" id="1226010"/>
    <lineage>
        <taxon>Eukaryota</taxon>
        <taxon>Fungi</taxon>
        <taxon>Dikarya</taxon>
        <taxon>Ascomycota</taxon>
        <taxon>Pezizomycotina</taxon>
        <taxon>Eurotiomycetes</taxon>
        <taxon>Eurotiomycetidae</taxon>
        <taxon>Eurotiales</taxon>
        <taxon>Aspergillaceae</taxon>
        <taxon>Aspergillus</taxon>
        <taxon>Aspergillus subgen. Circumdati</taxon>
    </lineage>
</organism>
<evidence type="ECO:0000256" key="1">
    <source>
        <dbReference type="ARBA" id="ARBA00007992"/>
    </source>
</evidence>
<dbReference type="GO" id="GO:0004497">
    <property type="term" value="F:monooxygenase activity"/>
    <property type="evidence" value="ECO:0007669"/>
    <property type="project" value="InterPro"/>
</dbReference>
<dbReference type="InterPro" id="IPR050562">
    <property type="entry name" value="FAD_mOase_fung"/>
</dbReference>
<keyword evidence="7" id="KW-1185">Reference proteome</keyword>
<dbReference type="EMBL" id="ML736255">
    <property type="protein sequence ID" value="KAE8375699.1"/>
    <property type="molecule type" value="Genomic_DNA"/>
</dbReference>
<protein>
    <recommendedName>
        <fullName evidence="5">FAD-binding domain-containing protein</fullName>
    </recommendedName>
</protein>
<evidence type="ECO:0000256" key="3">
    <source>
        <dbReference type="ARBA" id="ARBA00022827"/>
    </source>
</evidence>
<keyword evidence="4" id="KW-0560">Oxidoreductase</keyword>
<dbReference type="GO" id="GO:0071949">
    <property type="term" value="F:FAD binding"/>
    <property type="evidence" value="ECO:0007669"/>
    <property type="project" value="InterPro"/>
</dbReference>
<dbReference type="Proteomes" id="UP000326198">
    <property type="component" value="Unassembled WGS sequence"/>
</dbReference>
<dbReference type="Pfam" id="PF01494">
    <property type="entry name" value="FAD_binding_3"/>
    <property type="match status" value="1"/>
</dbReference>
<dbReference type="InterPro" id="IPR002938">
    <property type="entry name" value="FAD-bd"/>
</dbReference>
<evidence type="ECO:0000259" key="5">
    <source>
        <dbReference type="Pfam" id="PF01494"/>
    </source>
</evidence>
<dbReference type="SUPFAM" id="SSF51905">
    <property type="entry name" value="FAD/NAD(P)-binding domain"/>
    <property type="match status" value="1"/>
</dbReference>
<evidence type="ECO:0000313" key="7">
    <source>
        <dbReference type="Proteomes" id="UP000326198"/>
    </source>
</evidence>
<dbReference type="PANTHER" id="PTHR47356">
    <property type="entry name" value="FAD-DEPENDENT MONOOXYGENASE ASQG-RELATED"/>
    <property type="match status" value="1"/>
</dbReference>
<reference evidence="6 7" key="1">
    <citation type="submission" date="2019-04" db="EMBL/GenBank/DDBJ databases">
        <title>Friends and foes A comparative genomics studyof 23 Aspergillus species from section Flavi.</title>
        <authorList>
            <consortium name="DOE Joint Genome Institute"/>
            <person name="Kjaerbolling I."/>
            <person name="Vesth T."/>
            <person name="Frisvad J.C."/>
            <person name="Nybo J.L."/>
            <person name="Theobald S."/>
            <person name="Kildgaard S."/>
            <person name="Isbrandt T."/>
            <person name="Kuo A."/>
            <person name="Sato A."/>
            <person name="Lyhne E.K."/>
            <person name="Kogle M.E."/>
            <person name="Wiebenga A."/>
            <person name="Kun R.S."/>
            <person name="Lubbers R.J."/>
            <person name="Makela M.R."/>
            <person name="Barry K."/>
            <person name="Chovatia M."/>
            <person name="Clum A."/>
            <person name="Daum C."/>
            <person name="Haridas S."/>
            <person name="He G."/>
            <person name="LaButti K."/>
            <person name="Lipzen A."/>
            <person name="Mondo S."/>
            <person name="Riley R."/>
            <person name="Salamov A."/>
            <person name="Simmons B.A."/>
            <person name="Magnuson J.K."/>
            <person name="Henrissat B."/>
            <person name="Mortensen U.H."/>
            <person name="Larsen T.O."/>
            <person name="Devries R.P."/>
            <person name="Grigoriev I.V."/>
            <person name="Machida M."/>
            <person name="Baker S.E."/>
            <person name="Andersen M.R."/>
        </authorList>
    </citation>
    <scope>NUCLEOTIDE SEQUENCE [LARGE SCALE GENOMIC DNA]</scope>
    <source>
        <strain evidence="6 7">IBT 29228</strain>
    </source>
</reference>
<dbReference type="InterPro" id="IPR036188">
    <property type="entry name" value="FAD/NAD-bd_sf"/>
</dbReference>
<dbReference type="AlphaFoldDB" id="A0A5N7B2Y9"/>
<dbReference type="OrthoDB" id="10029326at2759"/>
<evidence type="ECO:0000256" key="4">
    <source>
        <dbReference type="ARBA" id="ARBA00023002"/>
    </source>
</evidence>
<feature type="domain" description="FAD-binding" evidence="5">
    <location>
        <begin position="5"/>
        <end position="343"/>
    </location>
</feature>
<dbReference type="PANTHER" id="PTHR47356:SF2">
    <property type="entry name" value="FAD-BINDING DOMAIN-CONTAINING PROTEIN-RELATED"/>
    <property type="match status" value="1"/>
</dbReference>
<name>A0A5N7B2Y9_9EURO</name>
<comment type="similarity">
    <text evidence="1">Belongs to the paxM FAD-dependent monooxygenase family.</text>
</comment>
<dbReference type="PRINTS" id="PR00420">
    <property type="entry name" value="RNGMNOXGNASE"/>
</dbReference>
<evidence type="ECO:0000313" key="6">
    <source>
        <dbReference type="EMBL" id="KAE8375699.1"/>
    </source>
</evidence>
<keyword evidence="2" id="KW-0285">Flavoprotein</keyword>
<sequence length="451" mass="50687">MPPFRVLIAGGSITGLSLALMLEANKIDFLVLEAYPNIAPEVGASLAFQPNGFRILDQLGCYDELLEHTKGHEVQESIYRSPSGDRLWDMNKLSGEMMERHGYPLAFMDRQTALRTLFSKVQDKSKILTGKRIKTVDNSNPALVKVITTDGSMYSGDIVVGADGAHSTIRREMARLDIGTGRDYLEKESICPTYVCVFGISRRTPGIDLCTFHNVFNDKFSYLIADGPGDRTYSFLFEHIDRARVGQGSPQLTEKDRDEIVARHLDDRITHDVKFDDIYGRRIRSGVTSLPEHAHKHWHFGRMITLGDASHKLHPLNGQGANSCLETAACFTNGLVKLLRSKSPEAPVSEEEISHMFETVQQARLPRVRQLIQVAHSLQRLYSMDSPKLKSYVAKHIPSLPVETIYSGWLSLFPPAVSLDMLPLPRKPHKVPYHDELEAQDNKGVRQRSKL</sequence>
<gene>
    <name evidence="6" type="ORF">BDV26DRAFT_9198</name>
</gene>
<accession>A0A5N7B2Y9</accession>
<keyword evidence="3" id="KW-0274">FAD</keyword>